<evidence type="ECO:0000259" key="1">
    <source>
        <dbReference type="Pfam" id="PF00903"/>
    </source>
</evidence>
<dbReference type="RefSeq" id="WP_133757979.1">
    <property type="nucleotide sequence ID" value="NZ_SOBW01000008.1"/>
</dbReference>
<dbReference type="PANTHER" id="PTHR33993:SF2">
    <property type="entry name" value="VOC DOMAIN-CONTAINING PROTEIN"/>
    <property type="match status" value="1"/>
</dbReference>
<dbReference type="CDD" id="cd07247">
    <property type="entry name" value="SgaA_N_like"/>
    <property type="match status" value="1"/>
</dbReference>
<accession>A0A4R7PY92</accession>
<dbReference type="InterPro" id="IPR029068">
    <property type="entry name" value="Glyas_Bleomycin-R_OHBP_Dase"/>
</dbReference>
<dbReference type="InterPro" id="IPR004360">
    <property type="entry name" value="Glyas_Fos-R_dOase_dom"/>
</dbReference>
<keyword evidence="3" id="KW-1185">Reference proteome</keyword>
<protein>
    <recommendedName>
        <fullName evidence="1">Glyoxalase/fosfomycin resistance/dioxygenase domain-containing protein</fullName>
    </recommendedName>
</protein>
<reference evidence="2 3" key="1">
    <citation type="submission" date="2019-03" db="EMBL/GenBank/DDBJ databases">
        <title>Genomic Encyclopedia of Archaeal and Bacterial Type Strains, Phase II (KMG-II): from individual species to whole genera.</title>
        <authorList>
            <person name="Goeker M."/>
        </authorList>
    </citation>
    <scope>NUCLEOTIDE SEQUENCE [LARGE SCALE GENOMIC DNA]</scope>
    <source>
        <strain evidence="2 3">DSM 28135</strain>
    </source>
</reference>
<sequence>MEVRNPIVWFEIYIEDLDRAKKFYELVLHTKLERLLTPETTNETGGVEMITFPMDRNCPGASGALVKMEGVNAGGNSTLVYFASNDCSIDEARVDKAEGKIFRPKMSIGNYGYISLFYDTEGNMVGLHSMK</sequence>
<evidence type="ECO:0000313" key="3">
    <source>
        <dbReference type="Proteomes" id="UP000294689"/>
    </source>
</evidence>
<dbReference type="EMBL" id="SOBW01000008">
    <property type="protein sequence ID" value="TDU39928.1"/>
    <property type="molecule type" value="Genomic_DNA"/>
</dbReference>
<proteinExistence type="predicted"/>
<organism evidence="2 3">
    <name type="scientific">Gelidibacter sediminis</name>
    <dbReference type="NCBI Taxonomy" id="1608710"/>
    <lineage>
        <taxon>Bacteria</taxon>
        <taxon>Pseudomonadati</taxon>
        <taxon>Bacteroidota</taxon>
        <taxon>Flavobacteriia</taxon>
        <taxon>Flavobacteriales</taxon>
        <taxon>Flavobacteriaceae</taxon>
        <taxon>Gelidibacter</taxon>
    </lineage>
</organism>
<comment type="caution">
    <text evidence="2">The sequence shown here is derived from an EMBL/GenBank/DDBJ whole genome shotgun (WGS) entry which is preliminary data.</text>
</comment>
<name>A0A4R7PY92_9FLAO</name>
<dbReference type="PANTHER" id="PTHR33993">
    <property type="entry name" value="GLYOXALASE-RELATED"/>
    <property type="match status" value="1"/>
</dbReference>
<evidence type="ECO:0000313" key="2">
    <source>
        <dbReference type="EMBL" id="TDU39928.1"/>
    </source>
</evidence>
<dbReference type="SUPFAM" id="SSF54593">
    <property type="entry name" value="Glyoxalase/Bleomycin resistance protein/Dihydroxybiphenyl dioxygenase"/>
    <property type="match status" value="1"/>
</dbReference>
<feature type="domain" description="Glyoxalase/fosfomycin resistance/dioxygenase" evidence="1">
    <location>
        <begin position="7"/>
        <end position="125"/>
    </location>
</feature>
<dbReference type="AlphaFoldDB" id="A0A4R7PY92"/>
<dbReference type="Proteomes" id="UP000294689">
    <property type="component" value="Unassembled WGS sequence"/>
</dbReference>
<gene>
    <name evidence="2" type="ORF">BXY82_1966</name>
</gene>
<dbReference type="InterPro" id="IPR052164">
    <property type="entry name" value="Anthracycline_SecMetBiosynth"/>
</dbReference>
<dbReference type="Gene3D" id="3.10.180.10">
    <property type="entry name" value="2,3-Dihydroxybiphenyl 1,2-Dioxygenase, domain 1"/>
    <property type="match status" value="1"/>
</dbReference>
<dbReference type="Pfam" id="PF00903">
    <property type="entry name" value="Glyoxalase"/>
    <property type="match status" value="1"/>
</dbReference>
<dbReference type="OrthoDB" id="9804235at2"/>